<gene>
    <name evidence="1" type="ORF">EGW08_001861</name>
</gene>
<dbReference type="EMBL" id="RQTK01000034">
    <property type="protein sequence ID" value="RUS90366.1"/>
    <property type="molecule type" value="Genomic_DNA"/>
</dbReference>
<dbReference type="Proteomes" id="UP000271974">
    <property type="component" value="Unassembled WGS sequence"/>
</dbReference>
<evidence type="ECO:0000313" key="2">
    <source>
        <dbReference type="Proteomes" id="UP000271974"/>
    </source>
</evidence>
<sequence length="316" mass="35198">MRARAECFQHSLELNKSQVNKDRGRKDEVRLPDTETVEQVSKPVIAQDTETVEQVSKPVIAQDTETVEQVSKPVIAKDTETVEQVSKPVIAQDTETVEQVSKPLTAQDTETVEQVSKPLTAQGIAQGNVQAPGTCIWVSGQAVHVSGSAGRRQNKPDQAISPHSLCTEYAPCLARPANMSYAAHTFVNKRALFFIDVQTYFITTKHRTNYHNTTNKIQKVELCTHARRKMARFFLLDSCGIVRDVHLYNYSAVLLGADVVPPTRAESREPLVLVLLPPERVVYCGDLSYHADQADTETVPTTNLRWPRQLRQAAVP</sequence>
<proteinExistence type="predicted"/>
<comment type="caution">
    <text evidence="1">The sequence shown here is derived from an EMBL/GenBank/DDBJ whole genome shotgun (WGS) entry which is preliminary data.</text>
</comment>
<accession>A0A433U9B7</accession>
<organism evidence="1 2">
    <name type="scientific">Elysia chlorotica</name>
    <name type="common">Eastern emerald elysia</name>
    <name type="synonym">Sea slug</name>
    <dbReference type="NCBI Taxonomy" id="188477"/>
    <lineage>
        <taxon>Eukaryota</taxon>
        <taxon>Metazoa</taxon>
        <taxon>Spiralia</taxon>
        <taxon>Lophotrochozoa</taxon>
        <taxon>Mollusca</taxon>
        <taxon>Gastropoda</taxon>
        <taxon>Heterobranchia</taxon>
        <taxon>Euthyneura</taxon>
        <taxon>Panpulmonata</taxon>
        <taxon>Sacoglossa</taxon>
        <taxon>Placobranchoidea</taxon>
        <taxon>Plakobranchidae</taxon>
        <taxon>Elysia</taxon>
    </lineage>
</organism>
<protein>
    <submittedName>
        <fullName evidence="1">Uncharacterized protein</fullName>
    </submittedName>
</protein>
<reference evidence="1 2" key="1">
    <citation type="submission" date="2019-01" db="EMBL/GenBank/DDBJ databases">
        <title>A draft genome assembly of the solar-powered sea slug Elysia chlorotica.</title>
        <authorList>
            <person name="Cai H."/>
            <person name="Li Q."/>
            <person name="Fang X."/>
            <person name="Li J."/>
            <person name="Curtis N.E."/>
            <person name="Altenburger A."/>
            <person name="Shibata T."/>
            <person name="Feng M."/>
            <person name="Maeda T."/>
            <person name="Schwartz J.A."/>
            <person name="Shigenobu S."/>
            <person name="Lundholm N."/>
            <person name="Nishiyama T."/>
            <person name="Yang H."/>
            <person name="Hasebe M."/>
            <person name="Li S."/>
            <person name="Pierce S.K."/>
            <person name="Wang J."/>
        </authorList>
    </citation>
    <scope>NUCLEOTIDE SEQUENCE [LARGE SCALE GENOMIC DNA]</scope>
    <source>
        <strain evidence="1">EC2010</strain>
        <tissue evidence="1">Whole organism of an adult</tissue>
    </source>
</reference>
<name>A0A433U9B7_ELYCH</name>
<dbReference type="OrthoDB" id="10677169at2759"/>
<keyword evidence="2" id="KW-1185">Reference proteome</keyword>
<dbReference type="AlphaFoldDB" id="A0A433U9B7"/>
<evidence type="ECO:0000313" key="1">
    <source>
        <dbReference type="EMBL" id="RUS90366.1"/>
    </source>
</evidence>